<comment type="caution">
    <text evidence="8">The sequence shown here is derived from an EMBL/GenBank/DDBJ whole genome shotgun (WGS) entry which is preliminary data.</text>
</comment>
<dbReference type="InterPro" id="IPR037185">
    <property type="entry name" value="EmrE-like"/>
</dbReference>
<dbReference type="InterPro" id="IPR000620">
    <property type="entry name" value="EamA_dom"/>
</dbReference>
<dbReference type="AlphaFoldDB" id="A0A0R2C7S6"/>
<comment type="similarity">
    <text evidence="2">Belongs to the EamA transporter family.</text>
</comment>
<dbReference type="PATRIC" id="fig|1423810.4.peg.1150"/>
<dbReference type="SUPFAM" id="SSF103481">
    <property type="entry name" value="Multidrug resistance efflux transporter EmrE"/>
    <property type="match status" value="2"/>
</dbReference>
<dbReference type="STRING" id="1423810.FD19_GL001120"/>
<reference evidence="8 9" key="1">
    <citation type="journal article" date="2015" name="Genome Announc.">
        <title>Expanding the biotechnology potential of lactobacilli through comparative genomics of 213 strains and associated genera.</title>
        <authorList>
            <person name="Sun Z."/>
            <person name="Harris H.M."/>
            <person name="McCann A."/>
            <person name="Guo C."/>
            <person name="Argimon S."/>
            <person name="Zhang W."/>
            <person name="Yang X."/>
            <person name="Jeffery I.B."/>
            <person name="Cooney J.C."/>
            <person name="Kagawa T.F."/>
            <person name="Liu W."/>
            <person name="Song Y."/>
            <person name="Salvetti E."/>
            <person name="Wrobel A."/>
            <person name="Rasinkangas P."/>
            <person name="Parkhill J."/>
            <person name="Rea M.C."/>
            <person name="O'Sullivan O."/>
            <person name="Ritari J."/>
            <person name="Douillard F.P."/>
            <person name="Paul Ross R."/>
            <person name="Yang R."/>
            <person name="Briner A.E."/>
            <person name="Felis G.E."/>
            <person name="de Vos W.M."/>
            <person name="Barrangou R."/>
            <person name="Klaenhammer T.R."/>
            <person name="Caufield P.W."/>
            <person name="Cui Y."/>
            <person name="Zhang H."/>
            <person name="O'Toole P.W."/>
        </authorList>
    </citation>
    <scope>NUCLEOTIDE SEQUENCE [LARGE SCALE GENOMIC DNA]</scope>
    <source>
        <strain evidence="8 9">DSM 22698</strain>
    </source>
</reference>
<comment type="subcellular location">
    <subcellularLocation>
        <location evidence="1">Endomembrane system</location>
        <topology evidence="1">Multi-pass membrane protein</topology>
    </subcellularLocation>
</comment>
<feature type="domain" description="EamA" evidence="7">
    <location>
        <begin position="151"/>
        <end position="283"/>
    </location>
</feature>
<sequence length="294" mass="32251">MFLAGGAACLWGVSGPCSQYLFLHHVDLLWLIGSKMLFGGLVLGLYCLVRDRHALMAVWHSRKAVVHLLLFTIFGMVTMQLIYFQTVAVSNAATATIMQYLAPILILAWVAVSTRTWPRRADFVTIGLAMLGTLLVVTKGQITQLAISPRALWWGLLAAVAAAGYTLIPRWLLAHYSGIAVSAWSMLLGGLGLTAYRPFWTDAPQLTHWMWVAYAFVLVFGTIFAYAMYLISLRYIAPTVVGLLDAFEPLGAVVAGVLFMHLQLDFWEVVGGLIILVTVGLMSVLTPQTPAPHE</sequence>
<feature type="transmembrane region" description="Helical" evidence="6">
    <location>
        <begin position="175"/>
        <end position="196"/>
    </location>
</feature>
<feature type="transmembrane region" description="Helical" evidence="6">
    <location>
        <begin position="64"/>
        <end position="83"/>
    </location>
</feature>
<keyword evidence="3 6" id="KW-0812">Transmembrane</keyword>
<keyword evidence="5 6" id="KW-0472">Membrane</keyword>
<name>A0A0R2C7S6_9LACO</name>
<dbReference type="PANTHER" id="PTHR32322:SF2">
    <property type="entry name" value="EAMA DOMAIN-CONTAINING PROTEIN"/>
    <property type="match status" value="1"/>
</dbReference>
<keyword evidence="4 6" id="KW-1133">Transmembrane helix</keyword>
<dbReference type="Proteomes" id="UP000051789">
    <property type="component" value="Unassembled WGS sequence"/>
</dbReference>
<feature type="transmembrane region" description="Helical" evidence="6">
    <location>
        <begin position="89"/>
        <end position="111"/>
    </location>
</feature>
<evidence type="ECO:0000313" key="8">
    <source>
        <dbReference type="EMBL" id="KRM87607.1"/>
    </source>
</evidence>
<accession>A0A0R2C7S6</accession>
<evidence type="ECO:0000256" key="1">
    <source>
        <dbReference type="ARBA" id="ARBA00004127"/>
    </source>
</evidence>
<feature type="transmembrane region" description="Helical" evidence="6">
    <location>
        <begin position="123"/>
        <end position="145"/>
    </location>
</feature>
<keyword evidence="9" id="KW-1185">Reference proteome</keyword>
<gene>
    <name evidence="8" type="ORF">FD19_GL001120</name>
</gene>
<feature type="transmembrane region" description="Helical" evidence="6">
    <location>
        <begin position="208"/>
        <end position="229"/>
    </location>
</feature>
<feature type="transmembrane region" description="Helical" evidence="6">
    <location>
        <begin position="266"/>
        <end position="285"/>
    </location>
</feature>
<dbReference type="PANTHER" id="PTHR32322">
    <property type="entry name" value="INNER MEMBRANE TRANSPORTER"/>
    <property type="match status" value="1"/>
</dbReference>
<evidence type="ECO:0000256" key="5">
    <source>
        <dbReference type="ARBA" id="ARBA00023136"/>
    </source>
</evidence>
<feature type="domain" description="EamA" evidence="7">
    <location>
        <begin position="2"/>
        <end position="137"/>
    </location>
</feature>
<feature type="transmembrane region" description="Helical" evidence="6">
    <location>
        <begin position="151"/>
        <end position="168"/>
    </location>
</feature>
<feature type="transmembrane region" description="Helical" evidence="6">
    <location>
        <begin position="28"/>
        <end position="49"/>
    </location>
</feature>
<evidence type="ECO:0000256" key="4">
    <source>
        <dbReference type="ARBA" id="ARBA00022989"/>
    </source>
</evidence>
<dbReference type="EMBL" id="AYZK01000002">
    <property type="protein sequence ID" value="KRM87607.1"/>
    <property type="molecule type" value="Genomic_DNA"/>
</dbReference>
<evidence type="ECO:0000256" key="2">
    <source>
        <dbReference type="ARBA" id="ARBA00007362"/>
    </source>
</evidence>
<protein>
    <submittedName>
        <fullName evidence="8">Drug metabolite transporter superfamily permease</fullName>
    </submittedName>
</protein>
<organism evidence="8 9">
    <name type="scientific">Lacticaseibacillus thailandensis DSM 22698 = JCM 13996</name>
    <dbReference type="NCBI Taxonomy" id="1423810"/>
    <lineage>
        <taxon>Bacteria</taxon>
        <taxon>Bacillati</taxon>
        <taxon>Bacillota</taxon>
        <taxon>Bacilli</taxon>
        <taxon>Lactobacillales</taxon>
        <taxon>Lactobacillaceae</taxon>
        <taxon>Lacticaseibacillus</taxon>
    </lineage>
</organism>
<dbReference type="GO" id="GO:0016020">
    <property type="term" value="C:membrane"/>
    <property type="evidence" value="ECO:0007669"/>
    <property type="project" value="UniProtKB-SubCell"/>
</dbReference>
<evidence type="ECO:0000256" key="6">
    <source>
        <dbReference type="SAM" id="Phobius"/>
    </source>
</evidence>
<dbReference type="Pfam" id="PF00892">
    <property type="entry name" value="EamA"/>
    <property type="match status" value="2"/>
</dbReference>
<proteinExistence type="inferred from homology"/>
<feature type="transmembrane region" description="Helical" evidence="6">
    <location>
        <begin position="241"/>
        <end position="260"/>
    </location>
</feature>
<dbReference type="InterPro" id="IPR050638">
    <property type="entry name" value="AA-Vitamin_Transporters"/>
</dbReference>
<evidence type="ECO:0000259" key="7">
    <source>
        <dbReference type="Pfam" id="PF00892"/>
    </source>
</evidence>
<evidence type="ECO:0000313" key="9">
    <source>
        <dbReference type="Proteomes" id="UP000051789"/>
    </source>
</evidence>
<evidence type="ECO:0000256" key="3">
    <source>
        <dbReference type="ARBA" id="ARBA00022692"/>
    </source>
</evidence>